<dbReference type="AlphaFoldDB" id="A7I0P4"/>
<dbReference type="KEGG" id="cha:CHAB381_0497"/>
<dbReference type="OrthoDB" id="6704130at2"/>
<dbReference type="Proteomes" id="UP000002407">
    <property type="component" value="Chromosome"/>
</dbReference>
<dbReference type="RefSeq" id="WP_012108370.1">
    <property type="nucleotide sequence ID" value="NC_009714.1"/>
</dbReference>
<accession>A7I0P4</accession>
<protein>
    <submittedName>
        <fullName evidence="1">Uncharacterized protein</fullName>
    </submittedName>
</protein>
<gene>
    <name evidence="1" type="ordered locus">CHAB381_0497</name>
</gene>
<dbReference type="EMBL" id="CP000776">
    <property type="protein sequence ID" value="ABS52006.1"/>
    <property type="molecule type" value="Genomic_DNA"/>
</dbReference>
<dbReference type="eggNOG" id="ENOG5032JKU">
    <property type="taxonomic scope" value="Bacteria"/>
</dbReference>
<reference evidence="2" key="1">
    <citation type="submission" date="2007-07" db="EMBL/GenBank/DDBJ databases">
        <title>Complete genome sequence of Campylobacter hominis ATCC BAA-381, a commensal isolated from the human gastrointestinal tract.</title>
        <authorList>
            <person name="Fouts D.E."/>
            <person name="Mongodin E.F."/>
            <person name="Puiu D."/>
            <person name="Sebastian Y."/>
            <person name="Miller W.G."/>
            <person name="Mandrell R.E."/>
            <person name="Nelson K.E."/>
        </authorList>
    </citation>
    <scope>NUCLEOTIDE SEQUENCE [LARGE SCALE GENOMIC DNA]</scope>
    <source>
        <strain evidence="2">ATCC BAA-381 / LMG 19568 / NCTC 13146 / CH001A</strain>
    </source>
</reference>
<dbReference type="HOGENOM" id="CLU_1381873_0_0_7"/>
<sequence length="197" mass="22831">MDFLKLSKRDHFLGSRLKVVGVDFEKNPESLANFINGSKIKQKFKNQSKISNFYKESAELIYPDFDVNCGLCIRLIKKNTTTKVSSLVPFFKDIGLTYEGEIYEVNIWEGGTEAQIYFGLNINEVTFYDNNFLENRKFYIPNSKFKARIYGVAYRADFLKDEKVKIKITEEIAEVFKKDVGEITTLHTDKMSSFFAT</sequence>
<organism evidence="1 2">
    <name type="scientific">Campylobacter hominis (strain ATCC BAA-381 / DSM 21671 / CCUG 45161 / LMG 19568 / NCTC 13146 / CH001A)</name>
    <dbReference type="NCBI Taxonomy" id="360107"/>
    <lineage>
        <taxon>Bacteria</taxon>
        <taxon>Pseudomonadati</taxon>
        <taxon>Campylobacterota</taxon>
        <taxon>Epsilonproteobacteria</taxon>
        <taxon>Campylobacterales</taxon>
        <taxon>Campylobacteraceae</taxon>
        <taxon>Campylobacter</taxon>
    </lineage>
</organism>
<keyword evidence="2" id="KW-1185">Reference proteome</keyword>
<evidence type="ECO:0000313" key="2">
    <source>
        <dbReference type="Proteomes" id="UP000002407"/>
    </source>
</evidence>
<name>A7I0P4_CAMHC</name>
<evidence type="ECO:0000313" key="1">
    <source>
        <dbReference type="EMBL" id="ABS52006.1"/>
    </source>
</evidence>
<proteinExistence type="predicted"/>